<accession>A0A7W9E5B7</accession>
<dbReference type="OrthoDB" id="4966979at2"/>
<proteinExistence type="predicted"/>
<dbReference type="InterPro" id="IPR007349">
    <property type="entry name" value="DUF418"/>
</dbReference>
<comment type="caution">
    <text evidence="3">The sequence shown here is derived from an EMBL/GenBank/DDBJ whole genome shotgun (WGS) entry which is preliminary data.</text>
</comment>
<dbReference type="AlphaFoldDB" id="A0A7W9E5B7"/>
<sequence>MHPLALRPRDGGVRIAGVDIARGLAIVGMFVAHVIPRGTDSELLVDGRSAILFATLAGVSLGIMTGGAQPLVRGQRTARVESILLRALLLFALGGVLGSLNTGVAVILDYYGLMFLVLTPLLFLHRWILAGIGCTFLVTAPLLGAGRDELDGTQPPLAYFVDYYFLNGSFPILIWVPFLLVGLIAARSNLTRERTQVAMAGFGASAAGAGYGAAAFVPGVSAVAHSGTIAEVVGSGGLAISIIGGVLWITAPRRRSLGAAVRGALWPIGAIGSMALTVYTLQILALAICVALLERGGGIDYPGWPLLIGMLLASLIGASLWRYFLGTGPLERLFAAATRASLGRLPRRSRGIGTHT</sequence>
<feature type="domain" description="DUF418" evidence="2">
    <location>
        <begin position="194"/>
        <end position="338"/>
    </location>
</feature>
<feature type="transmembrane region" description="Helical" evidence="1">
    <location>
        <begin position="20"/>
        <end position="38"/>
    </location>
</feature>
<evidence type="ECO:0000313" key="3">
    <source>
        <dbReference type="EMBL" id="MBB5643597.1"/>
    </source>
</evidence>
<feature type="transmembrane region" description="Helical" evidence="1">
    <location>
        <begin position="163"/>
        <end position="185"/>
    </location>
</feature>
<feature type="transmembrane region" description="Helical" evidence="1">
    <location>
        <begin position="263"/>
        <end position="293"/>
    </location>
</feature>
<dbReference type="Proteomes" id="UP000561726">
    <property type="component" value="Unassembled WGS sequence"/>
</dbReference>
<reference evidence="3 4" key="1">
    <citation type="submission" date="2020-08" db="EMBL/GenBank/DDBJ databases">
        <title>Sequencing the genomes of 1000 actinobacteria strains.</title>
        <authorList>
            <person name="Klenk H.-P."/>
        </authorList>
    </citation>
    <scope>NUCLEOTIDE SEQUENCE [LARGE SCALE GENOMIC DNA]</scope>
    <source>
        <strain evidence="3 4">DSM 21065</strain>
    </source>
</reference>
<dbReference type="Pfam" id="PF04235">
    <property type="entry name" value="DUF418"/>
    <property type="match status" value="1"/>
</dbReference>
<feature type="transmembrane region" description="Helical" evidence="1">
    <location>
        <begin position="229"/>
        <end position="251"/>
    </location>
</feature>
<evidence type="ECO:0000313" key="4">
    <source>
        <dbReference type="Proteomes" id="UP000561726"/>
    </source>
</evidence>
<dbReference type="EMBL" id="JACHBQ010000001">
    <property type="protein sequence ID" value="MBB5643597.1"/>
    <property type="molecule type" value="Genomic_DNA"/>
</dbReference>
<feature type="transmembrane region" description="Helical" evidence="1">
    <location>
        <begin position="305"/>
        <end position="325"/>
    </location>
</feature>
<name>A0A7W9E5B7_9MICO</name>
<evidence type="ECO:0000259" key="2">
    <source>
        <dbReference type="Pfam" id="PF04235"/>
    </source>
</evidence>
<feature type="transmembrane region" description="Helical" evidence="1">
    <location>
        <begin position="123"/>
        <end position="143"/>
    </location>
</feature>
<gene>
    <name evidence="3" type="ORF">BJ997_004145</name>
</gene>
<feature type="transmembrane region" description="Helical" evidence="1">
    <location>
        <begin position="83"/>
        <end position="111"/>
    </location>
</feature>
<keyword evidence="1" id="KW-0812">Transmembrane</keyword>
<keyword evidence="1" id="KW-0472">Membrane</keyword>
<protein>
    <submittedName>
        <fullName evidence="3">Putative membrane protein YeiB</fullName>
    </submittedName>
</protein>
<organism evidence="3 4">
    <name type="scientific">Cryobacterium roopkundense</name>
    <dbReference type="NCBI Taxonomy" id="1001240"/>
    <lineage>
        <taxon>Bacteria</taxon>
        <taxon>Bacillati</taxon>
        <taxon>Actinomycetota</taxon>
        <taxon>Actinomycetes</taxon>
        <taxon>Micrococcales</taxon>
        <taxon>Microbacteriaceae</taxon>
        <taxon>Cryobacterium</taxon>
    </lineage>
</organism>
<evidence type="ECO:0000256" key="1">
    <source>
        <dbReference type="SAM" id="Phobius"/>
    </source>
</evidence>
<feature type="transmembrane region" description="Helical" evidence="1">
    <location>
        <begin position="50"/>
        <end position="71"/>
    </location>
</feature>
<keyword evidence="1" id="KW-1133">Transmembrane helix</keyword>
<feature type="transmembrane region" description="Helical" evidence="1">
    <location>
        <begin position="197"/>
        <end position="217"/>
    </location>
</feature>
<dbReference type="RefSeq" id="WP_084141120.1">
    <property type="nucleotide sequence ID" value="NZ_JACHBQ010000001.1"/>
</dbReference>